<dbReference type="PANTHER" id="PTHR11019">
    <property type="entry name" value="HTH-TYPE TRANSCRIPTIONAL REGULATOR NIMR"/>
    <property type="match status" value="1"/>
</dbReference>
<reference evidence="5" key="1">
    <citation type="submission" date="2020-12" db="EMBL/GenBank/DDBJ databases">
        <title>Bacterial novel species Flavobacterium sp. SE-1-e isolated from soil.</title>
        <authorList>
            <person name="Jung H.-Y."/>
        </authorList>
    </citation>
    <scope>NUCLEOTIDE SEQUENCE</scope>
    <source>
        <strain evidence="5">SE-1-e</strain>
    </source>
</reference>
<dbReference type="AlphaFoldDB" id="A0A934ULA3"/>
<evidence type="ECO:0000313" key="5">
    <source>
        <dbReference type="EMBL" id="MBK0371295.1"/>
    </source>
</evidence>
<dbReference type="SUPFAM" id="SSF46689">
    <property type="entry name" value="Homeodomain-like"/>
    <property type="match status" value="2"/>
</dbReference>
<dbReference type="Pfam" id="PF12833">
    <property type="entry name" value="HTH_18"/>
    <property type="match status" value="1"/>
</dbReference>
<dbReference type="GO" id="GO:0003700">
    <property type="term" value="F:DNA-binding transcription factor activity"/>
    <property type="evidence" value="ECO:0007669"/>
    <property type="project" value="InterPro"/>
</dbReference>
<keyword evidence="6" id="KW-1185">Reference proteome</keyword>
<dbReference type="EMBL" id="JAEHFV010000010">
    <property type="protein sequence ID" value="MBK0371295.1"/>
    <property type="molecule type" value="Genomic_DNA"/>
</dbReference>
<dbReference type="Gene3D" id="2.60.120.10">
    <property type="entry name" value="Jelly Rolls"/>
    <property type="match status" value="1"/>
</dbReference>
<feature type="domain" description="HTH araC/xylS-type" evidence="4">
    <location>
        <begin position="168"/>
        <end position="266"/>
    </location>
</feature>
<sequence length="281" mass="32759">MEAAHHKVDKYYIDKVDSDKKSIYCHHDLMGELFIPTHKHEKAQLLYAEGDVVFVTTETKTYFLPARHFIWIPSGVSHSIHPKSDKVIMRNLYFPVEAKENEFYQEEGIYPVNNLLLQMMLFTNRWNGDLTKGSPNFTIASAIKAILPQICLVNLPLELPLPKDERLAKILRYIESNLGETILFEDIAKQFGFSERSLYRLFQKDVGMSFMQYYTIRRVLKAIELLLDEKLSIKEIAQEVGYSSVPTFSNTFYKILGQRPSDYLNREEILKKRTRIEGVTH</sequence>
<evidence type="ECO:0000313" key="6">
    <source>
        <dbReference type="Proteomes" id="UP000609172"/>
    </source>
</evidence>
<comment type="caution">
    <text evidence="5">The sequence shown here is derived from an EMBL/GenBank/DDBJ whole genome shotgun (WGS) entry which is preliminary data.</text>
</comment>
<dbReference type="Pfam" id="PF02311">
    <property type="entry name" value="AraC_binding"/>
    <property type="match status" value="1"/>
</dbReference>
<dbReference type="RefSeq" id="WP_200107421.1">
    <property type="nucleotide sequence ID" value="NZ_JAEHFV010000010.1"/>
</dbReference>
<evidence type="ECO:0000256" key="1">
    <source>
        <dbReference type="ARBA" id="ARBA00023015"/>
    </source>
</evidence>
<gene>
    <name evidence="5" type="ORF">I5M07_15815</name>
</gene>
<dbReference type="PROSITE" id="PS01124">
    <property type="entry name" value="HTH_ARAC_FAMILY_2"/>
    <property type="match status" value="1"/>
</dbReference>
<dbReference type="InterPro" id="IPR018060">
    <property type="entry name" value="HTH_AraC"/>
</dbReference>
<evidence type="ECO:0000256" key="3">
    <source>
        <dbReference type="ARBA" id="ARBA00023163"/>
    </source>
</evidence>
<dbReference type="InterPro" id="IPR020449">
    <property type="entry name" value="Tscrpt_reg_AraC-type_HTH"/>
</dbReference>
<dbReference type="PRINTS" id="PR00032">
    <property type="entry name" value="HTHARAC"/>
</dbReference>
<accession>A0A934ULA3</accession>
<dbReference type="InterPro" id="IPR014710">
    <property type="entry name" value="RmlC-like_jellyroll"/>
</dbReference>
<keyword evidence="2" id="KW-0238">DNA-binding</keyword>
<evidence type="ECO:0000256" key="2">
    <source>
        <dbReference type="ARBA" id="ARBA00023125"/>
    </source>
</evidence>
<dbReference type="InterPro" id="IPR003313">
    <property type="entry name" value="AraC-bd"/>
</dbReference>
<keyword evidence="3" id="KW-0804">Transcription</keyword>
<dbReference type="SUPFAM" id="SSF51182">
    <property type="entry name" value="RmlC-like cupins"/>
    <property type="match status" value="1"/>
</dbReference>
<dbReference type="Proteomes" id="UP000609172">
    <property type="component" value="Unassembled WGS sequence"/>
</dbReference>
<organism evidence="5 6">
    <name type="scientific">Flavobacterium agrisoli</name>
    <dbReference type="NCBI Taxonomy" id="2793066"/>
    <lineage>
        <taxon>Bacteria</taxon>
        <taxon>Pseudomonadati</taxon>
        <taxon>Bacteroidota</taxon>
        <taxon>Flavobacteriia</taxon>
        <taxon>Flavobacteriales</taxon>
        <taxon>Flavobacteriaceae</taxon>
        <taxon>Flavobacterium</taxon>
    </lineage>
</organism>
<evidence type="ECO:0000259" key="4">
    <source>
        <dbReference type="PROSITE" id="PS01124"/>
    </source>
</evidence>
<dbReference type="SMART" id="SM00342">
    <property type="entry name" value="HTH_ARAC"/>
    <property type="match status" value="1"/>
</dbReference>
<dbReference type="GO" id="GO:0043565">
    <property type="term" value="F:sequence-specific DNA binding"/>
    <property type="evidence" value="ECO:0007669"/>
    <property type="project" value="InterPro"/>
</dbReference>
<dbReference type="InterPro" id="IPR009057">
    <property type="entry name" value="Homeodomain-like_sf"/>
</dbReference>
<dbReference type="PANTHER" id="PTHR11019:SF159">
    <property type="entry name" value="TRANSCRIPTIONAL REGULATOR-RELATED"/>
    <property type="match status" value="1"/>
</dbReference>
<keyword evidence="1" id="KW-0805">Transcription regulation</keyword>
<protein>
    <submittedName>
        <fullName evidence="5">Helix-turn-helix domain-containing protein</fullName>
    </submittedName>
</protein>
<dbReference type="InterPro" id="IPR011051">
    <property type="entry name" value="RmlC_Cupin_sf"/>
</dbReference>
<name>A0A934ULA3_9FLAO</name>
<proteinExistence type="predicted"/>
<dbReference type="Gene3D" id="1.10.10.60">
    <property type="entry name" value="Homeodomain-like"/>
    <property type="match status" value="2"/>
</dbReference>